<proteinExistence type="predicted"/>
<reference evidence="2 3" key="1">
    <citation type="submission" date="2017-06" db="EMBL/GenBank/DDBJ databases">
        <authorList>
            <person name="Kim H.J."/>
            <person name="Triplett B.A."/>
        </authorList>
    </citation>
    <scope>NUCLEOTIDE SEQUENCE [LARGE SCALE GENOMIC DNA]</scope>
    <source>
        <strain evidence="2 3">CGMCC 4.5593</strain>
    </source>
</reference>
<accession>A0A239H197</accession>
<protein>
    <submittedName>
        <fullName evidence="2">Uncharacterized protein</fullName>
    </submittedName>
</protein>
<keyword evidence="1" id="KW-0472">Membrane</keyword>
<keyword evidence="3" id="KW-1185">Reference proteome</keyword>
<keyword evidence="1" id="KW-0812">Transmembrane</keyword>
<keyword evidence="1" id="KW-1133">Transmembrane helix</keyword>
<dbReference type="RefSeq" id="WP_089244420.1">
    <property type="nucleotide sequence ID" value="NZ_FZPH01000001.1"/>
</dbReference>
<dbReference type="EMBL" id="FZPH01000001">
    <property type="protein sequence ID" value="SNS75157.1"/>
    <property type="molecule type" value="Genomic_DNA"/>
</dbReference>
<evidence type="ECO:0000313" key="3">
    <source>
        <dbReference type="Proteomes" id="UP000198362"/>
    </source>
</evidence>
<feature type="transmembrane region" description="Helical" evidence="1">
    <location>
        <begin position="53"/>
        <end position="72"/>
    </location>
</feature>
<evidence type="ECO:0000256" key="1">
    <source>
        <dbReference type="SAM" id="Phobius"/>
    </source>
</evidence>
<dbReference type="AlphaFoldDB" id="A0A239H197"/>
<sequence>MYPSRTTQTWGILLIVAAVVVPGGFLFMTSDLIPDQNPTAEMQAEAAAANRNLVIAGVVGVLLLVGGVVQLVRAARMARDE</sequence>
<evidence type="ECO:0000313" key="2">
    <source>
        <dbReference type="EMBL" id="SNS75157.1"/>
    </source>
</evidence>
<gene>
    <name evidence="2" type="ORF">SAMN05421812_101651</name>
</gene>
<dbReference type="Proteomes" id="UP000198362">
    <property type="component" value="Unassembled WGS sequence"/>
</dbReference>
<name>A0A239H197_9ACTN</name>
<feature type="transmembrane region" description="Helical" evidence="1">
    <location>
        <begin position="12"/>
        <end position="33"/>
    </location>
</feature>
<organism evidence="2 3">
    <name type="scientific">Asanoa hainanensis</name>
    <dbReference type="NCBI Taxonomy" id="560556"/>
    <lineage>
        <taxon>Bacteria</taxon>
        <taxon>Bacillati</taxon>
        <taxon>Actinomycetota</taxon>
        <taxon>Actinomycetes</taxon>
        <taxon>Micromonosporales</taxon>
        <taxon>Micromonosporaceae</taxon>
        <taxon>Asanoa</taxon>
    </lineage>
</organism>